<dbReference type="SUPFAM" id="SSF49899">
    <property type="entry name" value="Concanavalin A-like lectins/glucanases"/>
    <property type="match status" value="1"/>
</dbReference>
<dbReference type="AlphaFoldDB" id="A0A6J8CE76"/>
<keyword evidence="3" id="KW-1185">Reference proteome</keyword>
<dbReference type="PROSITE" id="PS50060">
    <property type="entry name" value="MAM_2"/>
    <property type="match status" value="1"/>
</dbReference>
<reference evidence="2 3" key="1">
    <citation type="submission" date="2020-06" db="EMBL/GenBank/DDBJ databases">
        <authorList>
            <person name="Li R."/>
            <person name="Bekaert M."/>
        </authorList>
    </citation>
    <scope>NUCLEOTIDE SEQUENCE [LARGE SCALE GENOMIC DNA]</scope>
    <source>
        <strain evidence="3">wild</strain>
    </source>
</reference>
<sequence length="372" mass="42115">MKQSTVESTRERIEIEKLKYAEKYLITVPFNKTIPINCTGNSVIKILSISVEANSRCAPGKCRLSKQENFSTRNSCNEQRGCNVTSNMPNSCLLELGFFSWSYSCLEIAHNCNFENSLCGWVPSSKSNGAYIWKKGSGSTKTTFTGPSKDHTNVSETGFYVYSDASGGNRRDVAQLTSGPIVSHPKQCLSFWYHMYGDDISKHYISQCRLDAGEFKGTTNHLKRCQHVNGTFQLAECSNIYMNIDKSSLRFDPEFISTACSAIYQQINDSLCTHVSNWDLCILDMSKYIHDHPECFNRFTMKTEYECEGLAVGGIIIGLIILYCNRRSNTYKKGNELKYKRDNALNQKRNLPPMNSNTINKVLCDADTDYQH</sequence>
<accession>A0A6J8CE76</accession>
<dbReference type="OrthoDB" id="6121716at2759"/>
<dbReference type="EMBL" id="CACVKT020005242">
    <property type="protein sequence ID" value="CAC5393951.1"/>
    <property type="molecule type" value="Genomic_DNA"/>
</dbReference>
<dbReference type="PANTHER" id="PTHR23282">
    <property type="entry name" value="APICAL ENDOSOMAL GLYCOPROTEIN PRECURSOR"/>
    <property type="match status" value="1"/>
</dbReference>
<dbReference type="InterPro" id="IPR013320">
    <property type="entry name" value="ConA-like_dom_sf"/>
</dbReference>
<dbReference type="SMART" id="SM00137">
    <property type="entry name" value="MAM"/>
    <property type="match status" value="1"/>
</dbReference>
<organism evidence="2 3">
    <name type="scientific">Mytilus coruscus</name>
    <name type="common">Sea mussel</name>
    <dbReference type="NCBI Taxonomy" id="42192"/>
    <lineage>
        <taxon>Eukaryota</taxon>
        <taxon>Metazoa</taxon>
        <taxon>Spiralia</taxon>
        <taxon>Lophotrochozoa</taxon>
        <taxon>Mollusca</taxon>
        <taxon>Bivalvia</taxon>
        <taxon>Autobranchia</taxon>
        <taxon>Pteriomorphia</taxon>
        <taxon>Mytilida</taxon>
        <taxon>Mytiloidea</taxon>
        <taxon>Mytilidae</taxon>
        <taxon>Mytilinae</taxon>
        <taxon>Mytilus</taxon>
    </lineage>
</organism>
<evidence type="ECO:0000313" key="3">
    <source>
        <dbReference type="Proteomes" id="UP000507470"/>
    </source>
</evidence>
<dbReference type="CDD" id="cd06263">
    <property type="entry name" value="MAM"/>
    <property type="match status" value="1"/>
</dbReference>
<protein>
    <recommendedName>
        <fullName evidence="1">MAM domain-containing protein</fullName>
    </recommendedName>
</protein>
<proteinExistence type="predicted"/>
<dbReference type="PANTHER" id="PTHR23282:SF142">
    <property type="entry name" value="MAM DOMAIN-CONTAINING PROTEIN"/>
    <property type="match status" value="1"/>
</dbReference>
<dbReference type="GO" id="GO:0016020">
    <property type="term" value="C:membrane"/>
    <property type="evidence" value="ECO:0007669"/>
    <property type="project" value="InterPro"/>
</dbReference>
<evidence type="ECO:0000259" key="1">
    <source>
        <dbReference type="PROSITE" id="PS50060"/>
    </source>
</evidence>
<dbReference type="Gene3D" id="2.60.120.200">
    <property type="match status" value="1"/>
</dbReference>
<dbReference type="InterPro" id="IPR000998">
    <property type="entry name" value="MAM_dom"/>
</dbReference>
<gene>
    <name evidence="2" type="ORF">MCOR_28762</name>
</gene>
<dbReference type="Pfam" id="PF00629">
    <property type="entry name" value="MAM"/>
    <property type="match status" value="1"/>
</dbReference>
<dbReference type="PROSITE" id="PS00740">
    <property type="entry name" value="MAM_1"/>
    <property type="match status" value="1"/>
</dbReference>
<name>A0A6J8CE76_MYTCO</name>
<evidence type="ECO:0000313" key="2">
    <source>
        <dbReference type="EMBL" id="CAC5393951.1"/>
    </source>
</evidence>
<feature type="domain" description="MAM" evidence="1">
    <location>
        <begin position="110"/>
        <end position="197"/>
    </location>
</feature>
<dbReference type="Proteomes" id="UP000507470">
    <property type="component" value="Unassembled WGS sequence"/>
</dbReference>
<dbReference type="InterPro" id="IPR051560">
    <property type="entry name" value="MAM_domain-containing"/>
</dbReference>